<keyword evidence="3" id="KW-1133">Transmembrane helix</keyword>
<accession>A0ABD3AMT3</accession>
<dbReference type="PROSITE" id="PS50158">
    <property type="entry name" value="ZF_CCHC"/>
    <property type="match status" value="1"/>
</dbReference>
<organism evidence="5 6">
    <name type="scientific">Cinchona calisaya</name>
    <dbReference type="NCBI Taxonomy" id="153742"/>
    <lineage>
        <taxon>Eukaryota</taxon>
        <taxon>Viridiplantae</taxon>
        <taxon>Streptophyta</taxon>
        <taxon>Embryophyta</taxon>
        <taxon>Tracheophyta</taxon>
        <taxon>Spermatophyta</taxon>
        <taxon>Magnoliopsida</taxon>
        <taxon>eudicotyledons</taxon>
        <taxon>Gunneridae</taxon>
        <taxon>Pentapetalae</taxon>
        <taxon>asterids</taxon>
        <taxon>lamiids</taxon>
        <taxon>Gentianales</taxon>
        <taxon>Rubiaceae</taxon>
        <taxon>Cinchonoideae</taxon>
        <taxon>Cinchoneae</taxon>
        <taxon>Cinchona</taxon>
    </lineage>
</organism>
<evidence type="ECO:0000256" key="2">
    <source>
        <dbReference type="SAM" id="MobiDB-lite"/>
    </source>
</evidence>
<dbReference type="GO" id="GO:0008270">
    <property type="term" value="F:zinc ion binding"/>
    <property type="evidence" value="ECO:0007669"/>
    <property type="project" value="UniProtKB-KW"/>
</dbReference>
<dbReference type="Gene3D" id="4.10.60.10">
    <property type="entry name" value="Zinc finger, CCHC-type"/>
    <property type="match status" value="1"/>
</dbReference>
<dbReference type="SMART" id="SM00343">
    <property type="entry name" value="ZnF_C2HC"/>
    <property type="match status" value="2"/>
</dbReference>
<evidence type="ECO:0000313" key="5">
    <source>
        <dbReference type="EMBL" id="KAL3532485.1"/>
    </source>
</evidence>
<dbReference type="AlphaFoldDB" id="A0ABD3AMT3"/>
<feature type="transmembrane region" description="Helical" evidence="3">
    <location>
        <begin position="494"/>
        <end position="516"/>
    </location>
</feature>
<dbReference type="PANTHER" id="PTHR47481:SF27">
    <property type="entry name" value="CCHC-TYPE DOMAIN-CONTAINING PROTEIN"/>
    <property type="match status" value="1"/>
</dbReference>
<keyword evidence="3" id="KW-0472">Membrane</keyword>
<dbReference type="SUPFAM" id="SSF57756">
    <property type="entry name" value="Retrovirus zinc finger-like domains"/>
    <property type="match status" value="1"/>
</dbReference>
<evidence type="ECO:0000259" key="4">
    <source>
        <dbReference type="PROSITE" id="PS50158"/>
    </source>
</evidence>
<keyword evidence="1" id="KW-0479">Metal-binding</keyword>
<keyword evidence="1" id="KW-0863">Zinc-finger</keyword>
<evidence type="ECO:0000313" key="6">
    <source>
        <dbReference type="Proteomes" id="UP001630127"/>
    </source>
</evidence>
<dbReference type="InterPro" id="IPR001878">
    <property type="entry name" value="Znf_CCHC"/>
</dbReference>
<feature type="region of interest" description="Disordered" evidence="2">
    <location>
        <begin position="272"/>
        <end position="304"/>
    </location>
</feature>
<feature type="compositionally biased region" description="Low complexity" evidence="2">
    <location>
        <begin position="278"/>
        <end position="301"/>
    </location>
</feature>
<keyword evidence="6" id="KW-1185">Reference proteome</keyword>
<proteinExistence type="predicted"/>
<keyword evidence="1" id="KW-0862">Zinc</keyword>
<protein>
    <recommendedName>
        <fullName evidence="4">CCHC-type domain-containing protein</fullName>
    </recommendedName>
</protein>
<dbReference type="InterPro" id="IPR036875">
    <property type="entry name" value="Znf_CCHC_sf"/>
</dbReference>
<comment type="caution">
    <text evidence="5">The sequence shown here is derived from an EMBL/GenBank/DDBJ whole genome shotgun (WGS) entry which is preliminary data.</text>
</comment>
<dbReference type="Pfam" id="PF14223">
    <property type="entry name" value="Retrotran_gag_2"/>
    <property type="match status" value="1"/>
</dbReference>
<dbReference type="Proteomes" id="UP001630127">
    <property type="component" value="Unassembled WGS sequence"/>
</dbReference>
<dbReference type="EMBL" id="JBJUIK010000003">
    <property type="protein sequence ID" value="KAL3532485.1"/>
    <property type="molecule type" value="Genomic_DNA"/>
</dbReference>
<keyword evidence="3" id="KW-0812">Transmembrane</keyword>
<name>A0ABD3AMT3_9GENT</name>
<dbReference type="PANTHER" id="PTHR47481">
    <property type="match status" value="1"/>
</dbReference>
<evidence type="ECO:0000256" key="1">
    <source>
        <dbReference type="PROSITE-ProRule" id="PRU00047"/>
    </source>
</evidence>
<gene>
    <name evidence="5" type="ORF">ACH5RR_006006</name>
</gene>
<reference evidence="5 6" key="1">
    <citation type="submission" date="2024-11" db="EMBL/GenBank/DDBJ databases">
        <title>A near-complete genome assembly of Cinchona calisaya.</title>
        <authorList>
            <person name="Lian D.C."/>
            <person name="Zhao X.W."/>
            <person name="Wei L."/>
        </authorList>
    </citation>
    <scope>NUCLEOTIDE SEQUENCE [LARGE SCALE GENOMIC DNA]</scope>
    <source>
        <tissue evidence="5">Nenye</tissue>
    </source>
</reference>
<sequence>MATDKYESVVIRFNGKNYSAWAFHFKIFVKGKDLWGHIDGSKPAPDKDKEKDEHAKWEVKDAQIMAWILGSVDPNIILNLQPFKTAAEMWNYLKKLYSQHNTARRFQLEHELATIQQGSLSISDFYSSFMNLWAEYTDIVYANLPPEGLSSVQLVHETTKKDQFLMKLRSEFESTRSSLMNREPVPSLDVCLNALFREEQRILTQSTMEQQRSTSVPMAYVAQGKPKGRDLSTIQCFCCKGFGHYASNCSKKFCNYCKKDGHIIKECPTRPPKKSETAYTVSVGSSSTGNSANIAQSASTTPAPPVTPEMIQQMIISTFSALGLSGVNPRIAEHTSQICGQLLLKAVLLSLEVSLLVLEKDVTVSHSCHLLYQIVEDSSEDSGVPILQLLIDNISRPAPNIAHLCPKFDLPSAEISVLVTVCCLKVILDVLEKLSKPDVNALLHEFGFQHQGDTFVVAPLSKRNNNQALWINSLFQVYFKSISFLLIHIPPGVFFFLFFFCQVAAIVALFTLNSAMKASFVVLHRIRLGTGIGVCLSDCMNFSVVLGYVLHRRKGTRAVLRNNDATLVGCVISFVKEAARVYLKFRGTINAEAEEKGGVSKILSENDAAPVGCAVSVVNEAVSIYLKLQGTINAEAERVKLRNKMEELQKHSSSHLCKVDLVAEISNIKDELDLAENPTKYGDEMIFYTICKKYDIDKQKDSIVSGDDSFTCLYAAVESDIEATIHVQF</sequence>
<feature type="transmembrane region" description="Helical" evidence="3">
    <location>
        <begin position="528"/>
        <end position="550"/>
    </location>
</feature>
<evidence type="ECO:0000256" key="3">
    <source>
        <dbReference type="SAM" id="Phobius"/>
    </source>
</evidence>
<feature type="domain" description="CCHC-type" evidence="4">
    <location>
        <begin position="254"/>
        <end position="268"/>
    </location>
</feature>